<evidence type="ECO:0008006" key="4">
    <source>
        <dbReference type="Google" id="ProtNLM"/>
    </source>
</evidence>
<gene>
    <name evidence="2" type="ORF">AVEN_106706_1</name>
</gene>
<comment type="caution">
    <text evidence="2">The sequence shown here is derived from an EMBL/GenBank/DDBJ whole genome shotgun (WGS) entry which is preliminary data.</text>
</comment>
<dbReference type="Proteomes" id="UP000499080">
    <property type="component" value="Unassembled WGS sequence"/>
</dbReference>
<protein>
    <recommendedName>
        <fullName evidence="4">Secreted protein</fullName>
    </recommendedName>
</protein>
<keyword evidence="1" id="KW-0732">Signal</keyword>
<feature type="signal peptide" evidence="1">
    <location>
        <begin position="1"/>
        <end position="23"/>
    </location>
</feature>
<organism evidence="2 3">
    <name type="scientific">Araneus ventricosus</name>
    <name type="common">Orbweaver spider</name>
    <name type="synonym">Epeira ventricosa</name>
    <dbReference type="NCBI Taxonomy" id="182803"/>
    <lineage>
        <taxon>Eukaryota</taxon>
        <taxon>Metazoa</taxon>
        <taxon>Ecdysozoa</taxon>
        <taxon>Arthropoda</taxon>
        <taxon>Chelicerata</taxon>
        <taxon>Arachnida</taxon>
        <taxon>Araneae</taxon>
        <taxon>Araneomorphae</taxon>
        <taxon>Entelegynae</taxon>
        <taxon>Araneoidea</taxon>
        <taxon>Araneidae</taxon>
        <taxon>Araneus</taxon>
    </lineage>
</organism>
<name>A0A4Y2EYZ8_ARAVE</name>
<proteinExistence type="predicted"/>
<evidence type="ECO:0000313" key="3">
    <source>
        <dbReference type="Proteomes" id="UP000499080"/>
    </source>
</evidence>
<evidence type="ECO:0000313" key="2">
    <source>
        <dbReference type="EMBL" id="GBM34463.1"/>
    </source>
</evidence>
<keyword evidence="3" id="KW-1185">Reference proteome</keyword>
<sequence length="88" mass="10130">MVSGVLCWFVIGSLLFLEDNVSSKYSMNILANQIHPAMLYFYPTCEMPSFTVQELLRCFCGRVSSLLAQDLLRYFYDVSRNSECPRIS</sequence>
<accession>A0A4Y2EYZ8</accession>
<dbReference type="AlphaFoldDB" id="A0A4Y2EYZ8"/>
<reference evidence="2 3" key="1">
    <citation type="journal article" date="2019" name="Sci. Rep.">
        <title>Orb-weaving spider Araneus ventricosus genome elucidates the spidroin gene catalogue.</title>
        <authorList>
            <person name="Kono N."/>
            <person name="Nakamura H."/>
            <person name="Ohtoshi R."/>
            <person name="Moran D.A.P."/>
            <person name="Shinohara A."/>
            <person name="Yoshida Y."/>
            <person name="Fujiwara M."/>
            <person name="Mori M."/>
            <person name="Tomita M."/>
            <person name="Arakawa K."/>
        </authorList>
    </citation>
    <scope>NUCLEOTIDE SEQUENCE [LARGE SCALE GENOMIC DNA]</scope>
</reference>
<evidence type="ECO:0000256" key="1">
    <source>
        <dbReference type="SAM" id="SignalP"/>
    </source>
</evidence>
<feature type="chain" id="PRO_5021290687" description="Secreted protein" evidence="1">
    <location>
        <begin position="24"/>
        <end position="88"/>
    </location>
</feature>
<dbReference type="EMBL" id="BGPR01000761">
    <property type="protein sequence ID" value="GBM34463.1"/>
    <property type="molecule type" value="Genomic_DNA"/>
</dbReference>